<accession>A0A645HR22</accession>
<dbReference type="EMBL" id="VSSQ01098430">
    <property type="protein sequence ID" value="MPN41417.1"/>
    <property type="molecule type" value="Genomic_DNA"/>
</dbReference>
<keyword evidence="1" id="KW-1133">Transmembrane helix</keyword>
<name>A0A645HR22_9ZZZZ</name>
<sequence>MSDYEIAQHFVNILNGRMLSSLTSQELINIILLLNSVYSATSIQIASLLHMNLSEVKIILLKYKYKKRS</sequence>
<proteinExistence type="predicted"/>
<evidence type="ECO:0000256" key="1">
    <source>
        <dbReference type="SAM" id="Phobius"/>
    </source>
</evidence>
<dbReference type="AlphaFoldDB" id="A0A645HR22"/>
<reference evidence="2" key="1">
    <citation type="submission" date="2019-08" db="EMBL/GenBank/DDBJ databases">
        <authorList>
            <person name="Kucharzyk K."/>
            <person name="Murdoch R.W."/>
            <person name="Higgins S."/>
            <person name="Loffler F."/>
        </authorList>
    </citation>
    <scope>NUCLEOTIDE SEQUENCE</scope>
</reference>
<evidence type="ECO:0000313" key="2">
    <source>
        <dbReference type="EMBL" id="MPN41417.1"/>
    </source>
</evidence>
<protein>
    <submittedName>
        <fullName evidence="2">Uncharacterized protein</fullName>
    </submittedName>
</protein>
<keyword evidence="1" id="KW-0812">Transmembrane</keyword>
<feature type="transmembrane region" description="Helical" evidence="1">
    <location>
        <begin position="27"/>
        <end position="49"/>
    </location>
</feature>
<comment type="caution">
    <text evidence="2">The sequence shown here is derived from an EMBL/GenBank/DDBJ whole genome shotgun (WGS) entry which is preliminary data.</text>
</comment>
<organism evidence="2">
    <name type="scientific">bioreactor metagenome</name>
    <dbReference type="NCBI Taxonomy" id="1076179"/>
    <lineage>
        <taxon>unclassified sequences</taxon>
        <taxon>metagenomes</taxon>
        <taxon>ecological metagenomes</taxon>
    </lineage>
</organism>
<gene>
    <name evidence="2" type="ORF">SDC9_188963</name>
</gene>
<keyword evidence="1" id="KW-0472">Membrane</keyword>